<feature type="transmembrane region" description="Helical" evidence="1">
    <location>
        <begin position="143"/>
        <end position="159"/>
    </location>
</feature>
<feature type="domain" description="EamA" evidence="2">
    <location>
        <begin position="168"/>
        <end position="298"/>
    </location>
</feature>
<comment type="caution">
    <text evidence="3">The sequence shown here is derived from an EMBL/GenBank/DDBJ whole genome shotgun (WGS) entry which is preliminary data.</text>
</comment>
<keyword evidence="1" id="KW-1133">Transmembrane helix</keyword>
<dbReference type="Pfam" id="PF00892">
    <property type="entry name" value="EamA"/>
    <property type="match status" value="2"/>
</dbReference>
<feature type="transmembrane region" description="Helical" evidence="1">
    <location>
        <begin position="51"/>
        <end position="69"/>
    </location>
</feature>
<dbReference type="GO" id="GO:0016020">
    <property type="term" value="C:membrane"/>
    <property type="evidence" value="ECO:0007669"/>
    <property type="project" value="InterPro"/>
</dbReference>
<accession>A0A4Q1HLY1</accession>
<feature type="transmembrane region" description="Helical" evidence="1">
    <location>
        <begin position="261"/>
        <end position="277"/>
    </location>
</feature>
<dbReference type="AlphaFoldDB" id="A0A4Q1HLY1"/>
<gene>
    <name evidence="3" type="ORF">C7R54_06955</name>
</gene>
<dbReference type="InterPro" id="IPR037185">
    <property type="entry name" value="EmrE-like"/>
</dbReference>
<reference evidence="3 4" key="1">
    <citation type="journal article" date="2017" name="Int. J. Syst. Evol. Microbiol.">
        <title>Achromobacter aloeverae sp. nov., isolated from the root of Aloe vera (L.) Burm.f.</title>
        <authorList>
            <person name="Kuncharoen N."/>
            <person name="Muramatsu Y."/>
            <person name="Shibata C."/>
            <person name="Kamakura Y."/>
            <person name="Nakagawa Y."/>
            <person name="Tanasupawat S."/>
        </authorList>
    </citation>
    <scope>NUCLEOTIDE SEQUENCE [LARGE SCALE GENOMIC DNA]</scope>
    <source>
        <strain evidence="3 4">AVA-1</strain>
    </source>
</reference>
<dbReference type="SUPFAM" id="SSF103481">
    <property type="entry name" value="Multidrug resistance efflux transporter EmrE"/>
    <property type="match status" value="2"/>
</dbReference>
<feature type="transmembrane region" description="Helical" evidence="1">
    <location>
        <begin position="197"/>
        <end position="217"/>
    </location>
</feature>
<feature type="domain" description="EamA" evidence="2">
    <location>
        <begin position="18"/>
        <end position="159"/>
    </location>
</feature>
<evidence type="ECO:0000256" key="1">
    <source>
        <dbReference type="SAM" id="Phobius"/>
    </source>
</evidence>
<dbReference type="RefSeq" id="WP_129149498.1">
    <property type="nucleotide sequence ID" value="NZ_JBHSDO010000013.1"/>
</dbReference>
<dbReference type="PANTHER" id="PTHR22911:SF103">
    <property type="entry name" value="BLR2811 PROTEIN"/>
    <property type="match status" value="1"/>
</dbReference>
<keyword evidence="4" id="KW-1185">Reference proteome</keyword>
<dbReference type="Proteomes" id="UP000290849">
    <property type="component" value="Unassembled WGS sequence"/>
</dbReference>
<dbReference type="PANTHER" id="PTHR22911">
    <property type="entry name" value="ACYL-MALONYL CONDENSING ENZYME-RELATED"/>
    <property type="match status" value="1"/>
</dbReference>
<feature type="transmembrane region" description="Helical" evidence="1">
    <location>
        <begin position="90"/>
        <end position="112"/>
    </location>
</feature>
<name>A0A4Q1HLY1_9BURK</name>
<feature type="transmembrane region" description="Helical" evidence="1">
    <location>
        <begin position="118"/>
        <end position="136"/>
    </location>
</feature>
<feature type="transmembrane region" description="Helical" evidence="1">
    <location>
        <begin position="283"/>
        <end position="301"/>
    </location>
</feature>
<evidence type="ECO:0000259" key="2">
    <source>
        <dbReference type="Pfam" id="PF00892"/>
    </source>
</evidence>
<evidence type="ECO:0000313" key="4">
    <source>
        <dbReference type="Proteomes" id="UP000290849"/>
    </source>
</evidence>
<keyword evidence="1" id="KW-0472">Membrane</keyword>
<protein>
    <submittedName>
        <fullName evidence="3">EamA family transporter</fullName>
    </submittedName>
</protein>
<proteinExistence type="predicted"/>
<dbReference type="Gene3D" id="1.10.3730.20">
    <property type="match status" value="1"/>
</dbReference>
<feature type="transmembrane region" description="Helical" evidence="1">
    <location>
        <begin position="165"/>
        <end position="185"/>
    </location>
</feature>
<organism evidence="3 4">
    <name type="scientific">Achromobacter aloeverae</name>
    <dbReference type="NCBI Taxonomy" id="1750518"/>
    <lineage>
        <taxon>Bacteria</taxon>
        <taxon>Pseudomonadati</taxon>
        <taxon>Pseudomonadota</taxon>
        <taxon>Betaproteobacteria</taxon>
        <taxon>Burkholderiales</taxon>
        <taxon>Alcaligenaceae</taxon>
        <taxon>Achromobacter</taxon>
    </lineage>
</organism>
<feature type="transmembrane region" description="Helical" evidence="1">
    <location>
        <begin position="229"/>
        <end position="249"/>
    </location>
</feature>
<evidence type="ECO:0000313" key="3">
    <source>
        <dbReference type="EMBL" id="RXN90942.1"/>
    </source>
</evidence>
<keyword evidence="1" id="KW-0812">Transmembrane</keyword>
<dbReference type="EMBL" id="PYAL01000002">
    <property type="protein sequence ID" value="RXN90942.1"/>
    <property type="molecule type" value="Genomic_DNA"/>
</dbReference>
<sequence length="307" mass="32784">MNTATRALSPSAAAAQRAGCLLFLGALVAFATFDAGSKYMITRYPPTFLNLMRYTSVALVGAFWLLRVWRGRDRGAPDTDAQARPVPTRLLVTRGLLLCTVGTCYMTALIWMPLSEATAIYFTSPLIMVALSPWLLRERVRVLQWLAVGVGFGGMLLIVRPGGELPWIGTALMVAAAIAYALFQLVTRRLAAQTPGYVQFGYATAICWIGAALPAPFFPPAATPGAGELLALLVLGMCSGIAQVLLIAAFQRVAASTLAPLNYLQLPMAVAYSTFLFDRPPDLVAAAGIALICGAGLFLALSRRPRT</sequence>
<dbReference type="OrthoDB" id="8584557at2"/>
<dbReference type="InterPro" id="IPR000620">
    <property type="entry name" value="EamA_dom"/>
</dbReference>